<dbReference type="EMBL" id="QKWP01000319">
    <property type="protein sequence ID" value="RIB22211.1"/>
    <property type="molecule type" value="Genomic_DNA"/>
</dbReference>
<organism evidence="3 4">
    <name type="scientific">Gigaspora rosea</name>
    <dbReference type="NCBI Taxonomy" id="44941"/>
    <lineage>
        <taxon>Eukaryota</taxon>
        <taxon>Fungi</taxon>
        <taxon>Fungi incertae sedis</taxon>
        <taxon>Mucoromycota</taxon>
        <taxon>Glomeromycotina</taxon>
        <taxon>Glomeromycetes</taxon>
        <taxon>Diversisporales</taxon>
        <taxon>Gigasporaceae</taxon>
        <taxon>Gigaspora</taxon>
    </lineage>
</organism>
<feature type="transmembrane region" description="Helical" evidence="2">
    <location>
        <begin position="152"/>
        <end position="172"/>
    </location>
</feature>
<keyword evidence="2" id="KW-0812">Transmembrane</keyword>
<keyword evidence="2" id="KW-1133">Transmembrane helix</keyword>
<proteinExistence type="predicted"/>
<accession>A0A397VK59</accession>
<evidence type="ECO:0000313" key="4">
    <source>
        <dbReference type="Proteomes" id="UP000266673"/>
    </source>
</evidence>
<name>A0A397VK59_9GLOM</name>
<dbReference type="OrthoDB" id="2402927at2759"/>
<keyword evidence="4" id="KW-1185">Reference proteome</keyword>
<dbReference type="Proteomes" id="UP000266673">
    <property type="component" value="Unassembled WGS sequence"/>
</dbReference>
<dbReference type="AlphaFoldDB" id="A0A397VK59"/>
<keyword evidence="2" id="KW-0472">Membrane</keyword>
<feature type="coiled-coil region" evidence="1">
    <location>
        <begin position="298"/>
        <end position="332"/>
    </location>
</feature>
<evidence type="ECO:0000256" key="1">
    <source>
        <dbReference type="SAM" id="Coils"/>
    </source>
</evidence>
<evidence type="ECO:0000313" key="3">
    <source>
        <dbReference type="EMBL" id="RIB22211.1"/>
    </source>
</evidence>
<reference evidence="3 4" key="1">
    <citation type="submission" date="2018-06" db="EMBL/GenBank/DDBJ databases">
        <title>Comparative genomics reveals the genomic features of Rhizophagus irregularis, R. cerebriforme, R. diaphanum and Gigaspora rosea, and their symbiotic lifestyle signature.</title>
        <authorList>
            <person name="Morin E."/>
            <person name="San Clemente H."/>
            <person name="Chen E.C.H."/>
            <person name="De La Providencia I."/>
            <person name="Hainaut M."/>
            <person name="Kuo A."/>
            <person name="Kohler A."/>
            <person name="Murat C."/>
            <person name="Tang N."/>
            <person name="Roy S."/>
            <person name="Loubradou J."/>
            <person name="Henrissat B."/>
            <person name="Grigoriev I.V."/>
            <person name="Corradi N."/>
            <person name="Roux C."/>
            <person name="Martin F.M."/>
        </authorList>
    </citation>
    <scope>NUCLEOTIDE SEQUENCE [LARGE SCALE GENOMIC DNA]</scope>
    <source>
        <strain evidence="3 4">DAOM 194757</strain>
    </source>
</reference>
<protein>
    <submittedName>
        <fullName evidence="3">Uncharacterized protein</fullName>
    </submittedName>
</protein>
<evidence type="ECO:0000256" key="2">
    <source>
        <dbReference type="SAM" id="Phobius"/>
    </source>
</evidence>
<keyword evidence="1" id="KW-0175">Coiled coil</keyword>
<sequence length="429" mass="49863">MVEIHCESEETSFNNIRRRNTSTRNSEKIHEIENIRWDPNEEDFATYTTRFYELAEAAGLDDEPEQRQVELFLQSLPPSLVNIIQTQIKHFQVFSQGLQPTLKQVVQIAAIHVDEFKNKSIHDDEIRNKSLFESFWSLYQVLLDYKKKYHRLYVWSSLILSLVCLIIAPYILSGNPDDSVFREFAKSTEDMVSKINSADLPGSNEIMKHTVDCKITANLIERDPAFKNSGPIIATKLRKFGESVMEAGNDLHVMYRKGSYVFETFKIEIQTMMDRLDVQEPNKSEFFKERIKKMILVVQDFSDKVKQAKDSIIDAENNRDGLEKELVSGIREAEKFVESGGYWRPDAVDLRKAQDGLAIVNNILLHLRGAAYRLDEIIKNLRKYENSLFDVNADLESIFIVTKRDFNYLLNSVDILQRNHRKFMAKENN</sequence>
<comment type="caution">
    <text evidence="3">The sequence shown here is derived from an EMBL/GenBank/DDBJ whole genome shotgun (WGS) entry which is preliminary data.</text>
</comment>
<gene>
    <name evidence="3" type="ORF">C2G38_2033733</name>
</gene>